<evidence type="ECO:0000313" key="8">
    <source>
        <dbReference type="Proteomes" id="UP000600363"/>
    </source>
</evidence>
<dbReference type="InterPro" id="IPR000092">
    <property type="entry name" value="Polyprenyl_synt"/>
</dbReference>
<comment type="cofactor">
    <cofactor evidence="1">
        <name>Mg(2+)</name>
        <dbReference type="ChEBI" id="CHEBI:18420"/>
    </cofactor>
</comment>
<evidence type="ECO:0000256" key="4">
    <source>
        <dbReference type="ARBA" id="ARBA00022723"/>
    </source>
</evidence>
<dbReference type="InterPro" id="IPR008949">
    <property type="entry name" value="Isoprenoid_synthase_dom_sf"/>
</dbReference>
<dbReference type="Proteomes" id="UP000600363">
    <property type="component" value="Unassembled WGS sequence"/>
</dbReference>
<evidence type="ECO:0000313" key="7">
    <source>
        <dbReference type="EMBL" id="HIH69635.1"/>
    </source>
</evidence>
<dbReference type="Pfam" id="PF00348">
    <property type="entry name" value="polyprenyl_synt"/>
    <property type="match status" value="1"/>
</dbReference>
<keyword evidence="4" id="KW-0479">Metal-binding</keyword>
<evidence type="ECO:0000256" key="6">
    <source>
        <dbReference type="RuleBase" id="RU004466"/>
    </source>
</evidence>
<dbReference type="CDD" id="cd00685">
    <property type="entry name" value="Trans_IPPS_HT"/>
    <property type="match status" value="1"/>
</dbReference>
<gene>
    <name evidence="7" type="ORF">HA299_03320</name>
</gene>
<reference evidence="7" key="1">
    <citation type="journal article" date="2020" name="bioRxiv">
        <title>A rank-normalized archaeal taxonomy based on genome phylogeny resolves widespread incomplete and uneven classifications.</title>
        <authorList>
            <person name="Rinke C."/>
            <person name="Chuvochina M."/>
            <person name="Mussig A.J."/>
            <person name="Chaumeil P.-A."/>
            <person name="Waite D.W."/>
            <person name="Whitman W.B."/>
            <person name="Parks D.H."/>
            <person name="Hugenholtz P."/>
        </authorList>
    </citation>
    <scope>NUCLEOTIDE SEQUENCE</scope>
    <source>
        <strain evidence="7">UBA12518</strain>
    </source>
</reference>
<evidence type="ECO:0000256" key="1">
    <source>
        <dbReference type="ARBA" id="ARBA00001946"/>
    </source>
</evidence>
<dbReference type="GO" id="GO:0004659">
    <property type="term" value="F:prenyltransferase activity"/>
    <property type="evidence" value="ECO:0007669"/>
    <property type="project" value="InterPro"/>
</dbReference>
<dbReference type="GO" id="GO:0046872">
    <property type="term" value="F:metal ion binding"/>
    <property type="evidence" value="ECO:0007669"/>
    <property type="project" value="UniProtKB-KW"/>
</dbReference>
<keyword evidence="5" id="KW-0460">Magnesium</keyword>
<organism evidence="7 8">
    <name type="scientific">Methermicoccus shengliensis</name>
    <dbReference type="NCBI Taxonomy" id="660064"/>
    <lineage>
        <taxon>Archaea</taxon>
        <taxon>Methanobacteriati</taxon>
        <taxon>Methanobacteriota</taxon>
        <taxon>Stenosarchaea group</taxon>
        <taxon>Methanomicrobia</taxon>
        <taxon>Methanosarcinales</taxon>
        <taxon>Methermicoccaceae</taxon>
        <taxon>Methermicoccus</taxon>
    </lineage>
</organism>
<comment type="similarity">
    <text evidence="2 6">Belongs to the FPP/GGPP synthase family.</text>
</comment>
<dbReference type="PROSITE" id="PS00723">
    <property type="entry name" value="POLYPRENYL_SYNTHASE_1"/>
    <property type="match status" value="1"/>
</dbReference>
<evidence type="ECO:0000256" key="2">
    <source>
        <dbReference type="ARBA" id="ARBA00006706"/>
    </source>
</evidence>
<dbReference type="InterPro" id="IPR033749">
    <property type="entry name" value="Polyprenyl_synt_CS"/>
</dbReference>
<evidence type="ECO:0000256" key="3">
    <source>
        <dbReference type="ARBA" id="ARBA00022679"/>
    </source>
</evidence>
<dbReference type="EMBL" id="DUIH01000011">
    <property type="protein sequence ID" value="HIH69635.1"/>
    <property type="molecule type" value="Genomic_DNA"/>
</dbReference>
<dbReference type="Gene3D" id="1.10.600.10">
    <property type="entry name" value="Farnesyl Diphosphate Synthase"/>
    <property type="match status" value="1"/>
</dbReference>
<sequence>MSATSIASMCRTELCAIERRLLEVVDELDAPGLVKIARYAITSGGKRTRPLMLILTGELFGCEMERTLDAAVAVELMHTASLVHDDIVDEGVWRRGKHTTNHTFGTDAAMLCGDMMICASMELLSAYEPEVMHTFSRAGVSMAEGELLDVSGITSEEAYLECIQRKTASLFSAACTMGALIARASPRCVEACERMGWHVGMGYQMVDDLREHMGAHTDKLSLRQHPTPLGEGDNITPEVVRWHEQRALMLLDALECSNSDARSKLTHLIHGLTTEMIEKSQQ</sequence>
<dbReference type="GO" id="GO:0008299">
    <property type="term" value="P:isoprenoid biosynthetic process"/>
    <property type="evidence" value="ECO:0007669"/>
    <property type="project" value="InterPro"/>
</dbReference>
<name>A0A832VZT6_9EURY</name>
<accession>A0A832VZT6</accession>
<dbReference type="SUPFAM" id="SSF48576">
    <property type="entry name" value="Terpenoid synthases"/>
    <property type="match status" value="1"/>
</dbReference>
<proteinExistence type="inferred from homology"/>
<protein>
    <submittedName>
        <fullName evidence="7">Polyprenyl synthetase family protein</fullName>
    </submittedName>
</protein>
<dbReference type="RefSeq" id="WP_052353341.1">
    <property type="nucleotide sequence ID" value="NZ_DUIH01000011.1"/>
</dbReference>
<comment type="caution">
    <text evidence="7">The sequence shown here is derived from an EMBL/GenBank/DDBJ whole genome shotgun (WGS) entry which is preliminary data.</text>
</comment>
<keyword evidence="3 6" id="KW-0808">Transferase</keyword>
<dbReference type="AlphaFoldDB" id="A0A832VZT6"/>
<dbReference type="SFLD" id="SFLDS00005">
    <property type="entry name" value="Isoprenoid_Synthase_Type_I"/>
    <property type="match status" value="1"/>
</dbReference>
<evidence type="ECO:0000256" key="5">
    <source>
        <dbReference type="ARBA" id="ARBA00022842"/>
    </source>
</evidence>
<dbReference type="PANTHER" id="PTHR12001">
    <property type="entry name" value="GERANYLGERANYL PYROPHOSPHATE SYNTHASE"/>
    <property type="match status" value="1"/>
</dbReference>
<dbReference type="PANTHER" id="PTHR12001:SF85">
    <property type="entry name" value="SHORT CHAIN ISOPRENYL DIPHOSPHATE SYNTHASE"/>
    <property type="match status" value="1"/>
</dbReference>